<feature type="compositionally biased region" description="Acidic residues" evidence="1">
    <location>
        <begin position="20"/>
        <end position="84"/>
    </location>
</feature>
<sequence>GVEVKGKKIPDHELGLPDYFGEDSEAESEDSEVESEEDSEVESEEDSEVDSEDSELESEEDSEVESEEDSEVESEEDSETENEDSSSGYEYSSDSEEENKVKVMARNRVDKTVIEKNITNEIMNIVSMGYVGQENNTLDIFSLEEADLKSKPDHTQKIISSEVLESKELLACREAVIHFLDIVKTIGGESEKVRAEELVSRLTIVEGEDYLKEKVKLGGKVRELSRIIFGTGQVHRAITITSNGGFVRSAEHQGVKLAVLYHKPRALTEAKESSAVPL</sequence>
<evidence type="ECO:0000259" key="2">
    <source>
        <dbReference type="Pfam" id="PF07000"/>
    </source>
</evidence>
<name>A0A8J5JU61_HOMAM</name>
<dbReference type="InterPro" id="IPR010733">
    <property type="entry name" value="DUF1308"/>
</dbReference>
<dbReference type="EMBL" id="JAHLQT010027705">
    <property type="protein sequence ID" value="KAG7162506.1"/>
    <property type="molecule type" value="Genomic_DNA"/>
</dbReference>
<feature type="region of interest" description="Disordered" evidence="1">
    <location>
        <begin position="1"/>
        <end position="103"/>
    </location>
</feature>
<dbReference type="AlphaFoldDB" id="A0A8J5JU61"/>
<evidence type="ECO:0000313" key="3">
    <source>
        <dbReference type="EMBL" id="KAG7162506.1"/>
    </source>
</evidence>
<dbReference type="Proteomes" id="UP000747542">
    <property type="component" value="Unassembled WGS sequence"/>
</dbReference>
<accession>A0A8J5JU61</accession>
<gene>
    <name evidence="3" type="ORF">Hamer_G008060</name>
</gene>
<reference evidence="3" key="1">
    <citation type="journal article" date="2021" name="Sci. Adv.">
        <title>The American lobster genome reveals insights on longevity, neural, and immune adaptations.</title>
        <authorList>
            <person name="Polinski J.M."/>
            <person name="Zimin A.V."/>
            <person name="Clark K.F."/>
            <person name="Kohn A.B."/>
            <person name="Sadowski N."/>
            <person name="Timp W."/>
            <person name="Ptitsyn A."/>
            <person name="Khanna P."/>
            <person name="Romanova D.Y."/>
            <person name="Williams P."/>
            <person name="Greenwood S.J."/>
            <person name="Moroz L.L."/>
            <person name="Walt D.R."/>
            <person name="Bodnar A.G."/>
        </authorList>
    </citation>
    <scope>NUCLEOTIDE SEQUENCE</scope>
    <source>
        <strain evidence="3">GMGI-L3</strain>
    </source>
</reference>
<organism evidence="3 4">
    <name type="scientific">Homarus americanus</name>
    <name type="common">American lobster</name>
    <dbReference type="NCBI Taxonomy" id="6706"/>
    <lineage>
        <taxon>Eukaryota</taxon>
        <taxon>Metazoa</taxon>
        <taxon>Ecdysozoa</taxon>
        <taxon>Arthropoda</taxon>
        <taxon>Crustacea</taxon>
        <taxon>Multicrustacea</taxon>
        <taxon>Malacostraca</taxon>
        <taxon>Eumalacostraca</taxon>
        <taxon>Eucarida</taxon>
        <taxon>Decapoda</taxon>
        <taxon>Pleocyemata</taxon>
        <taxon>Astacidea</taxon>
        <taxon>Nephropoidea</taxon>
        <taxon>Nephropidae</taxon>
        <taxon>Homarus</taxon>
    </lineage>
</organism>
<dbReference type="PANTHER" id="PTHR13379">
    <property type="entry name" value="UNCHARACTERIZED DUF1308"/>
    <property type="match status" value="1"/>
</dbReference>
<comment type="caution">
    <text evidence="3">The sequence shown here is derived from an EMBL/GenBank/DDBJ whole genome shotgun (WGS) entry which is preliminary data.</text>
</comment>
<evidence type="ECO:0000313" key="4">
    <source>
        <dbReference type="Proteomes" id="UP000747542"/>
    </source>
</evidence>
<protein>
    <submittedName>
        <fullName evidence="3">UPF0415 protein C7orf25-like 1</fullName>
    </submittedName>
</protein>
<keyword evidence="4" id="KW-1185">Reference proteome</keyword>
<feature type="compositionally biased region" description="Basic and acidic residues" evidence="1">
    <location>
        <begin position="1"/>
        <end position="15"/>
    </location>
</feature>
<proteinExistence type="predicted"/>
<dbReference type="PANTHER" id="PTHR13379:SF0">
    <property type="entry name" value="UPF0415 PROTEIN C7ORF25"/>
    <property type="match status" value="1"/>
</dbReference>
<evidence type="ECO:0000256" key="1">
    <source>
        <dbReference type="SAM" id="MobiDB-lite"/>
    </source>
</evidence>
<feature type="domain" description="DUF1308" evidence="2">
    <location>
        <begin position="160"/>
        <end position="275"/>
    </location>
</feature>
<dbReference type="Pfam" id="PF07000">
    <property type="entry name" value="DUF1308"/>
    <property type="match status" value="1"/>
</dbReference>
<feature type="non-terminal residue" evidence="3">
    <location>
        <position position="1"/>
    </location>
</feature>